<dbReference type="InterPro" id="IPR017938">
    <property type="entry name" value="Riboflavin_synthase-like_b-brl"/>
</dbReference>
<feature type="transmembrane region" description="Helical" evidence="12">
    <location>
        <begin position="286"/>
        <end position="303"/>
    </location>
</feature>
<keyword evidence="3" id="KW-0813">Transport</keyword>
<feature type="transmembrane region" description="Helical" evidence="12">
    <location>
        <begin position="175"/>
        <end position="207"/>
    </location>
</feature>
<feature type="region of interest" description="Disordered" evidence="11">
    <location>
        <begin position="753"/>
        <end position="835"/>
    </location>
</feature>
<dbReference type="Pfam" id="PF08022">
    <property type="entry name" value="FAD_binding_8"/>
    <property type="match status" value="1"/>
</dbReference>
<evidence type="ECO:0000259" key="13">
    <source>
        <dbReference type="PROSITE" id="PS51384"/>
    </source>
</evidence>
<dbReference type="InterPro" id="IPR017927">
    <property type="entry name" value="FAD-bd_FR_type"/>
</dbReference>
<keyword evidence="7" id="KW-0406">Ion transport</keyword>
<dbReference type="EMBL" id="HE797078">
    <property type="protein sequence ID" value="CCM02380.1"/>
    <property type="molecule type" value="Genomic_DNA"/>
</dbReference>
<dbReference type="STRING" id="599839.J4GPC0"/>
<dbReference type="CDD" id="cd06186">
    <property type="entry name" value="NOX_Duox_like_FAD_NADP"/>
    <property type="match status" value="1"/>
</dbReference>
<comment type="subcellular location">
    <subcellularLocation>
        <location evidence="1">Cell membrane</location>
        <topology evidence="1">Multi-pass membrane protein</topology>
    </subcellularLocation>
</comment>
<dbReference type="Proteomes" id="UP000006352">
    <property type="component" value="Unassembled WGS sequence"/>
</dbReference>
<evidence type="ECO:0000313" key="15">
    <source>
        <dbReference type="Proteomes" id="UP000006352"/>
    </source>
</evidence>
<evidence type="ECO:0000256" key="12">
    <source>
        <dbReference type="SAM" id="Phobius"/>
    </source>
</evidence>
<feature type="transmembrane region" description="Helical" evidence="12">
    <location>
        <begin position="219"/>
        <end position="238"/>
    </location>
</feature>
<feature type="domain" description="FAD-binding FR-type" evidence="13">
    <location>
        <begin position="406"/>
        <end position="536"/>
    </location>
</feature>
<reference evidence="14 15" key="1">
    <citation type="journal article" date="2012" name="Appl. Environ. Microbiol.">
        <title>Short-read sequencing for genomic analysis of the brown rot fungus Fibroporia radiculosa.</title>
        <authorList>
            <person name="Tang J.D."/>
            <person name="Perkins A.D."/>
            <person name="Sonstegard T.S."/>
            <person name="Schroeder S.G."/>
            <person name="Burgess S.C."/>
            <person name="Diehl S.V."/>
        </authorList>
    </citation>
    <scope>NUCLEOTIDE SEQUENCE [LARGE SCALE GENOMIC DNA]</scope>
    <source>
        <strain evidence="14 15">TFFH 294</strain>
    </source>
</reference>
<gene>
    <name evidence="14" type="ORF">FIBRA_04475</name>
</gene>
<feature type="region of interest" description="Disordered" evidence="11">
    <location>
        <begin position="701"/>
        <end position="739"/>
    </location>
</feature>
<dbReference type="InterPro" id="IPR051410">
    <property type="entry name" value="Ferric/Cupric_Reductase"/>
</dbReference>
<evidence type="ECO:0000256" key="9">
    <source>
        <dbReference type="ARBA" id="ARBA00023180"/>
    </source>
</evidence>
<evidence type="ECO:0000256" key="3">
    <source>
        <dbReference type="ARBA" id="ARBA00022448"/>
    </source>
</evidence>
<organism evidence="14 15">
    <name type="scientific">Fibroporia radiculosa</name>
    <dbReference type="NCBI Taxonomy" id="599839"/>
    <lineage>
        <taxon>Eukaryota</taxon>
        <taxon>Fungi</taxon>
        <taxon>Dikarya</taxon>
        <taxon>Basidiomycota</taxon>
        <taxon>Agaricomycotina</taxon>
        <taxon>Agaricomycetes</taxon>
        <taxon>Polyporales</taxon>
        <taxon>Fibroporiaceae</taxon>
        <taxon>Fibroporia</taxon>
    </lineage>
</organism>
<dbReference type="HOGENOM" id="CLU_009442_0_0_1"/>
<dbReference type="Gene3D" id="3.40.50.80">
    <property type="entry name" value="Nucleotide-binding domain of ferredoxin-NADP reductase (FNR) module"/>
    <property type="match status" value="1"/>
</dbReference>
<evidence type="ECO:0000256" key="10">
    <source>
        <dbReference type="ARBA" id="ARBA00048483"/>
    </source>
</evidence>
<dbReference type="GeneID" id="24097291"/>
<protein>
    <recommendedName>
        <fullName evidence="2">ferric-chelate reductase (NADPH)</fullName>
        <ecNumber evidence="2">1.16.1.9</ecNumber>
    </recommendedName>
</protein>
<sequence>MASQKVTSTLSLTAYPTTPNYSDDQQWITAYLDIHALPDASYVYVYVLWFAIALVLVLLSLLRLTGLGSGFLGAYWYKWAIRRRTWRKKHTLRLAQSKGDPHKQPHSLPSNAQILSLFVFVLLILLLTFAGPDYIVSSSPFLTSTRSPDASPLTQYIPNYTINKAWWTSGNRTGLIAFALFPLCVLLALKSPPFAVLAVPFLVRLYFDKLSWAHKWIGRLIWFFTALHVVLWSVQLAVERRSSTGKTVYIYAWGYRDFVYGWVAFIALTLLVVMSFRSVRNLHYEIFYASHILLVPLTLVFAALHHSQVWWWCWASLALWAGERLWRLMWWFQANGYLGRMLSPTVPGKVHNAPVQDNPQSDLWKMNDISPFKPMSRSPNGDISSSPALSINMNVGFPHRAGFILGEYVPPPGFAHAELLSGRTIRLRLITPGYIPWAPGQHFLLRIPAISQVTTHPFTTATICDQTVSDEGRELVFLVRAKNGWTKRLWDLTAQCMAQGLSCAPGESLPTGYRAHTGGVLMRAYVDGPFGSAVRARWCSYSTVLIVAGGSGVSFGLSVLQYVCHIQWCATFLRRCMELVGAPELQIDVFVTNFKTPLATPLAKSNARSEALRKLEMGGGPAPPTSHLDRCQSDLQDNDSCTEDMSPAEIDAGSVVDLSYYTGEVVEGGELGHEEHVLDLTNFEGDNDQVIPGETQFSISVRKEGRQRRAESQILASGQQLTEEEPDKGETIPPGGTTVRLVDSKMSSLWRFGERHQGDTTSPASRASEKVVSTSPTPTSSSSQTAFSPQHPASPISASSSRTLFNTDSLFPNMKAQNKGKPRERGSSAPTSRVRPLSTASYLTAWSNMCNEAALPSAVEFGWRGEQLRIKPDAQELQDVGIVSEHARPGRPKLDRILAEEVRQAQGAIVVGCCGPLSLNAMMRKTVAAQIDPDRIRRGDMRGSITLISEHFEY</sequence>
<feature type="transmembrane region" description="Helical" evidence="12">
    <location>
        <begin position="309"/>
        <end position="326"/>
    </location>
</feature>
<dbReference type="PANTHER" id="PTHR32361">
    <property type="entry name" value="FERRIC/CUPRIC REDUCTASE TRANSMEMBRANE COMPONENT"/>
    <property type="match status" value="1"/>
</dbReference>
<dbReference type="Pfam" id="PF01794">
    <property type="entry name" value="Ferric_reduct"/>
    <property type="match status" value="1"/>
</dbReference>
<feature type="compositionally biased region" description="Basic and acidic residues" evidence="11">
    <location>
        <begin position="701"/>
        <end position="711"/>
    </location>
</feature>
<evidence type="ECO:0000256" key="2">
    <source>
        <dbReference type="ARBA" id="ARBA00012668"/>
    </source>
</evidence>
<dbReference type="GO" id="GO:0006826">
    <property type="term" value="P:iron ion transport"/>
    <property type="evidence" value="ECO:0007669"/>
    <property type="project" value="TreeGrafter"/>
</dbReference>
<keyword evidence="5 12" id="KW-0812">Transmembrane</keyword>
<keyword evidence="4" id="KW-1003">Cell membrane</keyword>
<dbReference type="AlphaFoldDB" id="J4GPC0"/>
<evidence type="ECO:0000256" key="4">
    <source>
        <dbReference type="ARBA" id="ARBA00022475"/>
    </source>
</evidence>
<feature type="transmembrane region" description="Helical" evidence="12">
    <location>
        <begin position="112"/>
        <end position="131"/>
    </location>
</feature>
<evidence type="ECO:0000256" key="7">
    <source>
        <dbReference type="ARBA" id="ARBA00023065"/>
    </source>
</evidence>
<evidence type="ECO:0000256" key="6">
    <source>
        <dbReference type="ARBA" id="ARBA00022989"/>
    </source>
</evidence>
<evidence type="ECO:0000256" key="11">
    <source>
        <dbReference type="SAM" id="MobiDB-lite"/>
    </source>
</evidence>
<evidence type="ECO:0000256" key="5">
    <source>
        <dbReference type="ARBA" id="ARBA00022692"/>
    </source>
</evidence>
<dbReference type="SUPFAM" id="SSF63380">
    <property type="entry name" value="Riboflavin synthase domain-like"/>
    <property type="match status" value="1"/>
</dbReference>
<evidence type="ECO:0000256" key="1">
    <source>
        <dbReference type="ARBA" id="ARBA00004651"/>
    </source>
</evidence>
<evidence type="ECO:0000256" key="8">
    <source>
        <dbReference type="ARBA" id="ARBA00023136"/>
    </source>
</evidence>
<feature type="transmembrane region" description="Helical" evidence="12">
    <location>
        <begin position="46"/>
        <end position="77"/>
    </location>
</feature>
<keyword evidence="8 12" id="KW-0472">Membrane</keyword>
<dbReference type="GO" id="GO:0052851">
    <property type="term" value="F:ferric-chelate reductase (NADPH) activity"/>
    <property type="evidence" value="ECO:0007669"/>
    <property type="project" value="UniProtKB-EC"/>
</dbReference>
<keyword evidence="6 12" id="KW-1133">Transmembrane helix</keyword>
<dbReference type="SFLD" id="SFLDS00052">
    <property type="entry name" value="Ferric_Reductase_Domain"/>
    <property type="match status" value="2"/>
</dbReference>
<dbReference type="PROSITE" id="PS51384">
    <property type="entry name" value="FAD_FR"/>
    <property type="match status" value="1"/>
</dbReference>
<dbReference type="GO" id="GO:0005886">
    <property type="term" value="C:plasma membrane"/>
    <property type="evidence" value="ECO:0007669"/>
    <property type="project" value="UniProtKB-SubCell"/>
</dbReference>
<feature type="region of interest" description="Disordered" evidence="11">
    <location>
        <begin position="615"/>
        <end position="647"/>
    </location>
</feature>
<proteinExistence type="predicted"/>
<dbReference type="PANTHER" id="PTHR32361:SF9">
    <property type="entry name" value="FERRIC REDUCTASE TRANSMEMBRANE COMPONENT 3-RELATED"/>
    <property type="match status" value="1"/>
</dbReference>
<comment type="catalytic activity">
    <reaction evidence="10">
        <text>2 a Fe(II)-siderophore + NADP(+) + H(+) = 2 a Fe(III)-siderophore + NADPH</text>
        <dbReference type="Rhea" id="RHEA:28795"/>
        <dbReference type="Rhea" id="RHEA-COMP:11342"/>
        <dbReference type="Rhea" id="RHEA-COMP:11344"/>
        <dbReference type="ChEBI" id="CHEBI:15378"/>
        <dbReference type="ChEBI" id="CHEBI:29033"/>
        <dbReference type="ChEBI" id="CHEBI:29034"/>
        <dbReference type="ChEBI" id="CHEBI:57783"/>
        <dbReference type="ChEBI" id="CHEBI:58349"/>
        <dbReference type="EC" id="1.16.1.9"/>
    </reaction>
</comment>
<feature type="compositionally biased region" description="Polar residues" evidence="11">
    <location>
        <begin position="796"/>
        <end position="810"/>
    </location>
</feature>
<dbReference type="InterPro" id="IPR013130">
    <property type="entry name" value="Fe3_Rdtase_TM_dom"/>
</dbReference>
<feature type="transmembrane region" description="Helical" evidence="12">
    <location>
        <begin position="258"/>
        <end position="279"/>
    </location>
</feature>
<dbReference type="GO" id="GO:0006879">
    <property type="term" value="P:intracellular iron ion homeostasis"/>
    <property type="evidence" value="ECO:0007669"/>
    <property type="project" value="TreeGrafter"/>
</dbReference>
<name>J4GPC0_9APHY</name>
<dbReference type="InterPro" id="IPR039261">
    <property type="entry name" value="FNR_nucleotide-bd"/>
</dbReference>
<keyword evidence="15" id="KW-1185">Reference proteome</keyword>
<dbReference type="EC" id="1.16.1.9" evidence="2"/>
<evidence type="ECO:0000313" key="14">
    <source>
        <dbReference type="EMBL" id="CCM02380.1"/>
    </source>
</evidence>
<accession>J4GPC0</accession>
<feature type="compositionally biased region" description="Low complexity" evidence="11">
    <location>
        <begin position="773"/>
        <end position="783"/>
    </location>
</feature>
<dbReference type="RefSeq" id="XP_012181663.1">
    <property type="nucleotide sequence ID" value="XM_012326273.1"/>
</dbReference>
<dbReference type="InterPro" id="IPR013112">
    <property type="entry name" value="FAD-bd_8"/>
</dbReference>
<keyword evidence="9" id="KW-0325">Glycoprotein</keyword>
<dbReference type="InParanoid" id="J4GPC0"/>
<dbReference type="GO" id="GO:0015677">
    <property type="term" value="P:copper ion import"/>
    <property type="evidence" value="ECO:0007669"/>
    <property type="project" value="TreeGrafter"/>
</dbReference>
<dbReference type="OrthoDB" id="10006946at2759"/>